<dbReference type="Proteomes" id="UP000289340">
    <property type="component" value="Chromosome 7"/>
</dbReference>
<organism evidence="2">
    <name type="scientific">Glycine soja</name>
    <name type="common">Wild soybean</name>
    <dbReference type="NCBI Taxonomy" id="3848"/>
    <lineage>
        <taxon>Eukaryota</taxon>
        <taxon>Viridiplantae</taxon>
        <taxon>Streptophyta</taxon>
        <taxon>Embryophyta</taxon>
        <taxon>Tracheophyta</taxon>
        <taxon>Spermatophyta</taxon>
        <taxon>Magnoliopsida</taxon>
        <taxon>eudicotyledons</taxon>
        <taxon>Gunneridae</taxon>
        <taxon>Pentapetalae</taxon>
        <taxon>rosids</taxon>
        <taxon>fabids</taxon>
        <taxon>Fabales</taxon>
        <taxon>Fabaceae</taxon>
        <taxon>Papilionoideae</taxon>
        <taxon>50 kb inversion clade</taxon>
        <taxon>NPAAA clade</taxon>
        <taxon>indigoferoid/millettioid clade</taxon>
        <taxon>Phaseoleae</taxon>
        <taxon>Glycine</taxon>
        <taxon>Glycine subgen. Soja</taxon>
    </lineage>
</organism>
<gene>
    <name evidence="3" type="ORF">D0Y65_017495</name>
    <name evidence="2" type="ORF">glysoja_027495</name>
</gene>
<reference evidence="2" key="1">
    <citation type="submission" date="2014-07" db="EMBL/GenBank/DDBJ databases">
        <title>Identification of a novel salt tolerance gene in wild soybean by whole-genome sequencing.</title>
        <authorList>
            <person name="Lam H.-M."/>
            <person name="Qi X."/>
            <person name="Li M.-W."/>
            <person name="Liu X."/>
            <person name="Xie M."/>
            <person name="Ni M."/>
            <person name="Xu X."/>
        </authorList>
    </citation>
    <scope>NUCLEOTIDE SEQUENCE [LARGE SCALE GENOMIC DNA]</scope>
    <source>
        <tissue evidence="2">Root</tissue>
    </source>
</reference>
<name>A0A0B2QTW4_GLYSO</name>
<dbReference type="Proteomes" id="UP000053555">
    <property type="component" value="Unassembled WGS sequence"/>
</dbReference>
<feature type="transmembrane region" description="Helical" evidence="1">
    <location>
        <begin position="12"/>
        <end position="31"/>
    </location>
</feature>
<keyword evidence="1" id="KW-1133">Transmembrane helix</keyword>
<protein>
    <submittedName>
        <fullName evidence="2">Uncharacterized protein</fullName>
    </submittedName>
</protein>
<reference evidence="3 4" key="2">
    <citation type="submission" date="2018-09" db="EMBL/GenBank/DDBJ databases">
        <title>A high-quality reference genome of wild soybean provides a powerful tool to mine soybean genomes.</title>
        <authorList>
            <person name="Xie M."/>
            <person name="Chung C.Y.L."/>
            <person name="Li M.-W."/>
            <person name="Wong F.-L."/>
            <person name="Chan T.-F."/>
            <person name="Lam H.-M."/>
        </authorList>
    </citation>
    <scope>NUCLEOTIDE SEQUENCE [LARGE SCALE GENOMIC DNA]</scope>
    <source>
        <strain evidence="4">cv. W05</strain>
        <tissue evidence="3">Hypocotyl of etiolated seedlings</tissue>
    </source>
</reference>
<dbReference type="AlphaFoldDB" id="A0A0B2QTW4"/>
<dbReference type="EMBL" id="QZWG01000007">
    <property type="protein sequence ID" value="RZC02383.1"/>
    <property type="molecule type" value="Genomic_DNA"/>
</dbReference>
<accession>A0A0B2QTW4</accession>
<keyword evidence="1" id="KW-0812">Transmembrane</keyword>
<evidence type="ECO:0000313" key="4">
    <source>
        <dbReference type="Proteomes" id="UP000289340"/>
    </source>
</evidence>
<proteinExistence type="predicted"/>
<evidence type="ECO:0000313" key="3">
    <source>
        <dbReference type="EMBL" id="RZC02383.1"/>
    </source>
</evidence>
<evidence type="ECO:0000313" key="2">
    <source>
        <dbReference type="EMBL" id="KHN25081.1"/>
    </source>
</evidence>
<sequence length="70" mass="8162">MPGGGDSPYDDPFLNSCCCCCHCFLAISYIFSAFQRCILFFPCYPLFKCFGWNESAPRYQHHHIQHTEME</sequence>
<dbReference type="EMBL" id="KN654674">
    <property type="protein sequence ID" value="KHN25081.1"/>
    <property type="molecule type" value="Genomic_DNA"/>
</dbReference>
<keyword evidence="1" id="KW-0472">Membrane</keyword>
<evidence type="ECO:0000256" key="1">
    <source>
        <dbReference type="SAM" id="Phobius"/>
    </source>
</evidence>
<keyword evidence="4" id="KW-1185">Reference proteome</keyword>